<gene>
    <name evidence="6" type="ORF">AFUS01_LOCUS21872</name>
</gene>
<organism evidence="6 7">
    <name type="scientific">Allacma fusca</name>
    <dbReference type="NCBI Taxonomy" id="39272"/>
    <lineage>
        <taxon>Eukaryota</taxon>
        <taxon>Metazoa</taxon>
        <taxon>Ecdysozoa</taxon>
        <taxon>Arthropoda</taxon>
        <taxon>Hexapoda</taxon>
        <taxon>Collembola</taxon>
        <taxon>Symphypleona</taxon>
        <taxon>Sminthuridae</taxon>
        <taxon>Allacma</taxon>
    </lineage>
</organism>
<protein>
    <submittedName>
        <fullName evidence="6">Uncharacterized protein</fullName>
    </submittedName>
</protein>
<dbReference type="Proteomes" id="UP000708208">
    <property type="component" value="Unassembled WGS sequence"/>
</dbReference>
<dbReference type="GO" id="GO:0005737">
    <property type="term" value="C:cytoplasm"/>
    <property type="evidence" value="ECO:0007669"/>
    <property type="project" value="UniProtKB-SubCell"/>
</dbReference>
<evidence type="ECO:0000256" key="2">
    <source>
        <dbReference type="ARBA" id="ARBA00022490"/>
    </source>
</evidence>
<evidence type="ECO:0000256" key="1">
    <source>
        <dbReference type="ARBA" id="ARBA00004496"/>
    </source>
</evidence>
<evidence type="ECO:0000256" key="5">
    <source>
        <dbReference type="SAM" id="MobiDB-lite"/>
    </source>
</evidence>
<feature type="compositionally biased region" description="Low complexity" evidence="5">
    <location>
        <begin position="574"/>
        <end position="585"/>
    </location>
</feature>
<keyword evidence="3" id="KW-0677">Repeat</keyword>
<evidence type="ECO:0000256" key="3">
    <source>
        <dbReference type="ARBA" id="ARBA00022737"/>
    </source>
</evidence>
<feature type="compositionally biased region" description="Polar residues" evidence="5">
    <location>
        <begin position="613"/>
        <end position="628"/>
    </location>
</feature>
<keyword evidence="7" id="KW-1185">Reference proteome</keyword>
<evidence type="ECO:0000256" key="4">
    <source>
        <dbReference type="ARBA" id="ARBA00022803"/>
    </source>
</evidence>
<evidence type="ECO:0000313" key="6">
    <source>
        <dbReference type="EMBL" id="CAG7733428.1"/>
    </source>
</evidence>
<proteinExistence type="predicted"/>
<keyword evidence="2" id="KW-0963">Cytoplasm</keyword>
<dbReference type="PANTHER" id="PTHR46630:SF1">
    <property type="entry name" value="TETRATRICOPEPTIDE REPEAT PROTEIN 29"/>
    <property type="match status" value="1"/>
</dbReference>
<feature type="compositionally biased region" description="Basic and acidic residues" evidence="5">
    <location>
        <begin position="591"/>
        <end position="612"/>
    </location>
</feature>
<dbReference type="GO" id="GO:0003341">
    <property type="term" value="P:cilium movement"/>
    <property type="evidence" value="ECO:0007669"/>
    <property type="project" value="TreeGrafter"/>
</dbReference>
<evidence type="ECO:0000313" key="7">
    <source>
        <dbReference type="Proteomes" id="UP000708208"/>
    </source>
</evidence>
<comment type="caution">
    <text evidence="6">The sequence shown here is derived from an EMBL/GenBank/DDBJ whole genome shotgun (WGS) entry which is preliminary data.</text>
</comment>
<accession>A0A8J2P086</accession>
<dbReference type="GO" id="GO:0005929">
    <property type="term" value="C:cilium"/>
    <property type="evidence" value="ECO:0007669"/>
    <property type="project" value="TreeGrafter"/>
</dbReference>
<dbReference type="PANTHER" id="PTHR46630">
    <property type="entry name" value="TETRATRICOPEPTIDE REPEAT PROTEIN 29"/>
    <property type="match status" value="1"/>
</dbReference>
<reference evidence="6" key="1">
    <citation type="submission" date="2021-06" db="EMBL/GenBank/DDBJ databases">
        <authorList>
            <person name="Hodson N. C."/>
            <person name="Mongue J. A."/>
            <person name="Jaron S. K."/>
        </authorList>
    </citation>
    <scope>NUCLEOTIDE SEQUENCE</scope>
</reference>
<sequence>MSNNCFRTRSSKGRRKRFKITGSGFPDIPAGPTFKTKIRGVDYDFEERKHRYRHLIPVYTLQQVQRLTLSYHELLMKTLMEHGYKSVVDELVEILGKENKASGNCEHTQFSQPNQDPLISQPNIFKRIAETLKFAQDLDDMDKPEHAVLLRKDLAVFMMQDRRNWIARHLLETCLVKADSLGDTSDRTEAECHCFIAYLAMNECDLNQNSIEENLLHLKICRELSENQRWNLRTEVVILRIKKPIYIHGFRDEEQLIDGSSMHIYNIATLLEHELLIKLVDQLLFKDIITRNDVLLAAQYTDDALNLAIEVHESEAMSAALVRFGNILLGMGCFDEAMEYFEELQLQAELRQDRESEAMGFHGLGCSFNGKRETACALEMFAVQLERAEGIFDLEAEACEEIGMTLLSEGQTLEAKASLWMSGEKFEEGKDKYKTPKTLLDDSWALAGLALGLELWGRYSGLTRRRSVKDIRAIIEFKNLRKPLPKVKRPKYKGNFVDQSVIITDTYPSEATLQSFRPFMTREEGRIHVVQRRVARDKADPNSNNYCKPKKGDKKGVLFTSHYITSSSPEYDSLSHSGSSQSPPSIFDVDVPFKSDANREDAPSDDGYRSGHSEYNYSEQSPMSSKTGINGMKGKSLNVLSTAKGLQKSLMAFSGGSSHSPGLGNSPGSGQSLLQNRITLLSLGSMNQIPQNYVEKQQLIGLAKPSTRKVSGSKVRTSAGANNAKAI</sequence>
<feature type="region of interest" description="Disordered" evidence="5">
    <location>
        <begin position="569"/>
        <end position="630"/>
    </location>
</feature>
<dbReference type="EMBL" id="CAJVCH010248861">
    <property type="protein sequence ID" value="CAG7733428.1"/>
    <property type="molecule type" value="Genomic_DNA"/>
</dbReference>
<name>A0A8J2P086_9HEXA</name>
<dbReference type="InterPro" id="IPR051476">
    <property type="entry name" value="Bac_ResReg_Asp_Phosphatase"/>
</dbReference>
<feature type="region of interest" description="Disordered" evidence="5">
    <location>
        <begin position="533"/>
        <end position="553"/>
    </location>
</feature>
<comment type="subcellular location">
    <subcellularLocation>
        <location evidence="1">Cytoplasm</location>
    </subcellularLocation>
</comment>
<dbReference type="OrthoDB" id="10638932at2759"/>
<dbReference type="AlphaFoldDB" id="A0A8J2P086"/>
<keyword evidence="4" id="KW-0802">TPR repeat</keyword>